<sequence length="141" mass="16079">MNTTAIHRLIDCLERNLKILNQLGETTDKWGITLTQIIISKLDESMQHKWERHVEESGEKSVEDLLRFLRTQTRIMDAFAVDGPLTAVNRVSEIQDLTKGYKWRHVNGIDNPADIVSTGAMPNDHSYGFMGHHGYSSQKIC</sequence>
<dbReference type="AlphaFoldDB" id="A0A182RZX8"/>
<accession>A0A182RZX8</accession>
<name>A0A182RZX8_ANOFN</name>
<proteinExistence type="predicted"/>
<dbReference type="VEuPathDB" id="VectorBase:AFUN2_011283"/>
<dbReference type="EnsemblMetazoa" id="AFUN011860-RA">
    <property type="protein sequence ID" value="AFUN011860-PA"/>
    <property type="gene ID" value="AFUN011860"/>
</dbReference>
<dbReference type="VEuPathDB" id="VectorBase:AFUN011860"/>
<reference evidence="1" key="1">
    <citation type="submission" date="2020-05" db="UniProtKB">
        <authorList>
            <consortium name="EnsemblMetazoa"/>
        </authorList>
    </citation>
    <scope>IDENTIFICATION</scope>
    <source>
        <strain evidence="1">FUMOZ</strain>
    </source>
</reference>
<dbReference type="Pfam" id="PF03564">
    <property type="entry name" value="DUF1759"/>
    <property type="match status" value="1"/>
</dbReference>
<dbReference type="InterPro" id="IPR005312">
    <property type="entry name" value="DUF1759"/>
</dbReference>
<protein>
    <submittedName>
        <fullName evidence="1">Uncharacterized protein</fullName>
    </submittedName>
</protein>
<evidence type="ECO:0000313" key="1">
    <source>
        <dbReference type="EnsemblMetazoa" id="AFUN011860-PA"/>
    </source>
</evidence>
<organism evidence="1">
    <name type="scientific">Anopheles funestus</name>
    <name type="common">African malaria mosquito</name>
    <dbReference type="NCBI Taxonomy" id="62324"/>
    <lineage>
        <taxon>Eukaryota</taxon>
        <taxon>Metazoa</taxon>
        <taxon>Ecdysozoa</taxon>
        <taxon>Arthropoda</taxon>
        <taxon>Hexapoda</taxon>
        <taxon>Insecta</taxon>
        <taxon>Pterygota</taxon>
        <taxon>Neoptera</taxon>
        <taxon>Endopterygota</taxon>
        <taxon>Diptera</taxon>
        <taxon>Nematocera</taxon>
        <taxon>Culicoidea</taxon>
        <taxon>Culicidae</taxon>
        <taxon>Anophelinae</taxon>
        <taxon>Anopheles</taxon>
    </lineage>
</organism>